<keyword evidence="2" id="KW-0732">Signal</keyword>
<protein>
    <recommendedName>
        <fullName evidence="5">Secretin/TonB short N-terminal domain-containing protein</fullName>
    </recommendedName>
</protein>
<feature type="compositionally biased region" description="Low complexity" evidence="1">
    <location>
        <begin position="163"/>
        <end position="181"/>
    </location>
</feature>
<dbReference type="EMBL" id="JAZDRP010000002">
    <property type="protein sequence ID" value="MEE2525571.1"/>
    <property type="molecule type" value="Genomic_DNA"/>
</dbReference>
<comment type="caution">
    <text evidence="3">The sequence shown here is derived from an EMBL/GenBank/DDBJ whole genome shotgun (WGS) entry which is preliminary data.</text>
</comment>
<sequence length="226" mass="23814">MRRHLSLISITAAILAAAPSAMAEITVSEDNGVWGVAAEGEALSEVLEVLRDEAGFRLVGADRLVDDGPVTVDLSGSLGDVLARLLAGFDYALVYGETPETEGRLQRLVLLSGRSGDAPDESQRLRVERIPTELSEEDGERVSDLLQRQVQPLIDAENGSDGSATTETAVASASPSSASPTQNAGSSDYELDPETQAALAEATRRAQQDLQALVNALQAAENNNDN</sequence>
<dbReference type="RefSeq" id="WP_330198232.1">
    <property type="nucleotide sequence ID" value="NZ_JAZDRP010000002.1"/>
</dbReference>
<feature type="region of interest" description="Disordered" evidence="1">
    <location>
        <begin position="115"/>
        <end position="207"/>
    </location>
</feature>
<organism evidence="3 4">
    <name type="scientific">Hyphobacterium lacteum</name>
    <dbReference type="NCBI Taxonomy" id="3116575"/>
    <lineage>
        <taxon>Bacteria</taxon>
        <taxon>Pseudomonadati</taxon>
        <taxon>Pseudomonadota</taxon>
        <taxon>Alphaproteobacteria</taxon>
        <taxon>Maricaulales</taxon>
        <taxon>Maricaulaceae</taxon>
        <taxon>Hyphobacterium</taxon>
    </lineage>
</organism>
<evidence type="ECO:0008006" key="5">
    <source>
        <dbReference type="Google" id="ProtNLM"/>
    </source>
</evidence>
<reference evidence="3 4" key="1">
    <citation type="submission" date="2024-01" db="EMBL/GenBank/DDBJ databases">
        <title>Hyphobacterium bacterium isolated from marine sediment.</title>
        <authorList>
            <person name="Zhao S."/>
        </authorList>
    </citation>
    <scope>NUCLEOTIDE SEQUENCE [LARGE SCALE GENOMIC DNA]</scope>
    <source>
        <strain evidence="4">HN65</strain>
    </source>
</reference>
<proteinExistence type="predicted"/>
<evidence type="ECO:0000313" key="4">
    <source>
        <dbReference type="Proteomes" id="UP001354971"/>
    </source>
</evidence>
<feature type="signal peptide" evidence="2">
    <location>
        <begin position="1"/>
        <end position="23"/>
    </location>
</feature>
<feature type="compositionally biased region" description="Basic and acidic residues" evidence="1">
    <location>
        <begin position="121"/>
        <end position="131"/>
    </location>
</feature>
<evidence type="ECO:0000256" key="1">
    <source>
        <dbReference type="SAM" id="MobiDB-lite"/>
    </source>
</evidence>
<accession>A0ABU7LPL4</accession>
<feature type="chain" id="PRO_5045805545" description="Secretin/TonB short N-terminal domain-containing protein" evidence="2">
    <location>
        <begin position="24"/>
        <end position="226"/>
    </location>
</feature>
<gene>
    <name evidence="3" type="ORF">V0U79_04275</name>
</gene>
<name>A0ABU7LPL4_9PROT</name>
<evidence type="ECO:0000256" key="2">
    <source>
        <dbReference type="SAM" id="SignalP"/>
    </source>
</evidence>
<keyword evidence="4" id="KW-1185">Reference proteome</keyword>
<dbReference type="Proteomes" id="UP001354971">
    <property type="component" value="Unassembled WGS sequence"/>
</dbReference>
<evidence type="ECO:0000313" key="3">
    <source>
        <dbReference type="EMBL" id="MEE2525571.1"/>
    </source>
</evidence>